<dbReference type="Proteomes" id="UP000814033">
    <property type="component" value="Unassembled WGS sequence"/>
</dbReference>
<gene>
    <name evidence="1" type="ORF">FA95DRAFT_1608622</name>
</gene>
<evidence type="ECO:0000313" key="2">
    <source>
        <dbReference type="Proteomes" id="UP000814033"/>
    </source>
</evidence>
<name>A0ACB8RL20_9AGAM</name>
<evidence type="ECO:0000313" key="1">
    <source>
        <dbReference type="EMBL" id="KAI0044341.1"/>
    </source>
</evidence>
<accession>A0ACB8RL20</accession>
<organism evidence="1 2">
    <name type="scientific">Auriscalpium vulgare</name>
    <dbReference type="NCBI Taxonomy" id="40419"/>
    <lineage>
        <taxon>Eukaryota</taxon>
        <taxon>Fungi</taxon>
        <taxon>Dikarya</taxon>
        <taxon>Basidiomycota</taxon>
        <taxon>Agaricomycotina</taxon>
        <taxon>Agaricomycetes</taxon>
        <taxon>Russulales</taxon>
        <taxon>Auriscalpiaceae</taxon>
        <taxon>Auriscalpium</taxon>
    </lineage>
</organism>
<sequence length="508" mass="57079">MFRWFDILAIGLAGFILRSYLAARKRARGLAPPPGPKPLPLLGNILDIPKTQPWGTYTEWGRKYGEITSITVLGKLIVFVHSHRAAKELLEKRGTYYSDRPNIPMMDLMKAHFNLAITPYSDKWRSERRIIDQSLRPSAAVAYLDMQKSRAHTFLRQTLDKPELAMEYLKHFTGAIVMSLVYGYDVADSGDPFIDTAEKLLTLASESILPGALLVNDFPFLQHLPEWLPGMGFMDRARYGQRLVVDLLHKPFDFVKEEMRLGTARHSLVRENLPEVTTEAEENALRNAAGSIYAAGAETTVGTLTCFFLVLLLYPNVQQRAQEELDSVIGQGRLPDYSDRPELPYIDAICKELLRWRLVLPLGVAHASTHDDVYEGYFIPKGTPVLANAWAILHDPEAYPEPDEFKPERFLTADGKVKEDPVLNAAFGFGRRICPGRHLVDTTIYIIVSSVLSAFRVEKAKDAQGNEIPVESAFTDTLISHPKPFQYSITPRSVNARSLVLATEPQAD</sequence>
<keyword evidence="2" id="KW-1185">Reference proteome</keyword>
<proteinExistence type="predicted"/>
<reference evidence="1" key="1">
    <citation type="submission" date="2021-02" db="EMBL/GenBank/DDBJ databases">
        <authorList>
            <consortium name="DOE Joint Genome Institute"/>
            <person name="Ahrendt S."/>
            <person name="Looney B.P."/>
            <person name="Miyauchi S."/>
            <person name="Morin E."/>
            <person name="Drula E."/>
            <person name="Courty P.E."/>
            <person name="Chicoki N."/>
            <person name="Fauchery L."/>
            <person name="Kohler A."/>
            <person name="Kuo A."/>
            <person name="Labutti K."/>
            <person name="Pangilinan J."/>
            <person name="Lipzen A."/>
            <person name="Riley R."/>
            <person name="Andreopoulos W."/>
            <person name="He G."/>
            <person name="Johnson J."/>
            <person name="Barry K.W."/>
            <person name="Grigoriev I.V."/>
            <person name="Nagy L."/>
            <person name="Hibbett D."/>
            <person name="Henrissat B."/>
            <person name="Matheny P.B."/>
            <person name="Labbe J."/>
            <person name="Martin F."/>
        </authorList>
    </citation>
    <scope>NUCLEOTIDE SEQUENCE</scope>
    <source>
        <strain evidence="1">FP105234-sp</strain>
    </source>
</reference>
<dbReference type="EMBL" id="MU275986">
    <property type="protein sequence ID" value="KAI0044341.1"/>
    <property type="molecule type" value="Genomic_DNA"/>
</dbReference>
<comment type="caution">
    <text evidence="1">The sequence shown here is derived from an EMBL/GenBank/DDBJ whole genome shotgun (WGS) entry which is preliminary data.</text>
</comment>
<reference evidence="1" key="2">
    <citation type="journal article" date="2022" name="New Phytol.">
        <title>Evolutionary transition to the ectomycorrhizal habit in the genomes of a hyperdiverse lineage of mushroom-forming fungi.</title>
        <authorList>
            <person name="Looney B."/>
            <person name="Miyauchi S."/>
            <person name="Morin E."/>
            <person name="Drula E."/>
            <person name="Courty P.E."/>
            <person name="Kohler A."/>
            <person name="Kuo A."/>
            <person name="LaButti K."/>
            <person name="Pangilinan J."/>
            <person name="Lipzen A."/>
            <person name="Riley R."/>
            <person name="Andreopoulos W."/>
            <person name="He G."/>
            <person name="Johnson J."/>
            <person name="Nolan M."/>
            <person name="Tritt A."/>
            <person name="Barry K.W."/>
            <person name="Grigoriev I.V."/>
            <person name="Nagy L.G."/>
            <person name="Hibbett D."/>
            <person name="Henrissat B."/>
            <person name="Matheny P.B."/>
            <person name="Labbe J."/>
            <person name="Martin F.M."/>
        </authorList>
    </citation>
    <scope>NUCLEOTIDE SEQUENCE</scope>
    <source>
        <strain evidence="1">FP105234-sp</strain>
    </source>
</reference>
<protein>
    <submittedName>
        <fullName evidence="1">Cytochrome P450</fullName>
    </submittedName>
</protein>